<organism evidence="3 4">
    <name type="scientific">Mycolicibacterium hodleri</name>
    <dbReference type="NCBI Taxonomy" id="49897"/>
    <lineage>
        <taxon>Bacteria</taxon>
        <taxon>Bacillati</taxon>
        <taxon>Actinomycetota</taxon>
        <taxon>Actinomycetes</taxon>
        <taxon>Mycobacteriales</taxon>
        <taxon>Mycobacteriaceae</taxon>
        <taxon>Mycolicibacterium</taxon>
    </lineage>
</organism>
<feature type="transmembrane region" description="Helical" evidence="2">
    <location>
        <begin position="167"/>
        <end position="185"/>
    </location>
</feature>
<feature type="transmembrane region" description="Helical" evidence="2">
    <location>
        <begin position="74"/>
        <end position="98"/>
    </location>
</feature>
<reference evidence="3 4" key="1">
    <citation type="journal article" date="2019" name="Environ. Microbiol.">
        <title>Species interactions and distinct microbial communities in high Arctic permafrost affected cryosols are associated with the CH4 and CO2 gas fluxes.</title>
        <authorList>
            <person name="Altshuler I."/>
            <person name="Hamel J."/>
            <person name="Turney S."/>
            <person name="Magnuson E."/>
            <person name="Levesque R."/>
            <person name="Greer C."/>
            <person name="Whyte L.G."/>
        </authorList>
    </citation>
    <scope>NUCLEOTIDE SEQUENCE [LARGE SCALE GENOMIC DNA]</scope>
    <source>
        <strain evidence="3 4">S5.20</strain>
    </source>
</reference>
<proteinExistence type="predicted"/>
<evidence type="ECO:0000256" key="1">
    <source>
        <dbReference type="SAM" id="MobiDB-lite"/>
    </source>
</evidence>
<evidence type="ECO:0008006" key="5">
    <source>
        <dbReference type="Google" id="ProtNLM"/>
    </source>
</evidence>
<keyword evidence="2" id="KW-1133">Transmembrane helix</keyword>
<protein>
    <recommendedName>
        <fullName evidence="5">Integral membrane protein</fullName>
    </recommendedName>
</protein>
<dbReference type="EMBL" id="RCZG01000007">
    <property type="protein sequence ID" value="TPG32702.1"/>
    <property type="molecule type" value="Genomic_DNA"/>
</dbReference>
<gene>
    <name evidence="3" type="ORF">EAH80_17985</name>
</gene>
<accession>A0A502E775</accession>
<keyword evidence="2" id="KW-0812">Transmembrane</keyword>
<feature type="transmembrane region" description="Helical" evidence="2">
    <location>
        <begin position="142"/>
        <end position="161"/>
    </location>
</feature>
<keyword evidence="2" id="KW-0472">Membrane</keyword>
<dbReference type="Proteomes" id="UP000320095">
    <property type="component" value="Unassembled WGS sequence"/>
</dbReference>
<dbReference type="RefSeq" id="WP_140693729.1">
    <property type="nucleotide sequence ID" value="NZ_RCZG01000007.1"/>
</dbReference>
<feature type="region of interest" description="Disordered" evidence="1">
    <location>
        <begin position="193"/>
        <end position="238"/>
    </location>
</feature>
<dbReference type="AlphaFoldDB" id="A0A502E775"/>
<dbReference type="OrthoDB" id="555727at2"/>
<name>A0A502E775_9MYCO</name>
<feature type="compositionally biased region" description="Polar residues" evidence="1">
    <location>
        <begin position="227"/>
        <end position="238"/>
    </location>
</feature>
<evidence type="ECO:0000256" key="2">
    <source>
        <dbReference type="SAM" id="Phobius"/>
    </source>
</evidence>
<feature type="transmembrane region" description="Helical" evidence="2">
    <location>
        <begin position="44"/>
        <end position="67"/>
    </location>
</feature>
<keyword evidence="4" id="KW-1185">Reference proteome</keyword>
<feature type="transmembrane region" description="Helical" evidence="2">
    <location>
        <begin position="118"/>
        <end position="135"/>
    </location>
</feature>
<evidence type="ECO:0000313" key="3">
    <source>
        <dbReference type="EMBL" id="TPG32702.1"/>
    </source>
</evidence>
<comment type="caution">
    <text evidence="3">The sequence shown here is derived from an EMBL/GenBank/DDBJ whole genome shotgun (WGS) entry which is preliminary data.</text>
</comment>
<sequence>MTPDTRADRPPGLAARSLGVVAAVFSGLYLLSDVIEAAQGGFSGLQLTLTLVAEAAIPPFVVGLYLVQRPQIGRLGLISAVAYAYSYVFFTGTVIYALVNDTRDYAALTGKLGASMTIHGAIMVFAGIGFGMAVMRARVLPRWTGVALAVGVVAVAATQAAPEGVQLVAAGIRAVAFGGMGFALTKWSGHPADRRHVSDNGDEIPGPIPSARAHGTQHPNRGGAGDSRSQSTRGAPRP</sequence>
<evidence type="ECO:0000313" key="4">
    <source>
        <dbReference type="Proteomes" id="UP000320095"/>
    </source>
</evidence>
<feature type="transmembrane region" description="Helical" evidence="2">
    <location>
        <begin position="12"/>
        <end position="32"/>
    </location>
</feature>